<protein>
    <recommendedName>
        <fullName evidence="6">Vps72/YL1 C-terminal domain-containing protein</fullName>
    </recommendedName>
</protein>
<dbReference type="FunCoup" id="A0A7M7RF46">
    <property type="interactions" value="34"/>
</dbReference>
<keyword evidence="2" id="KW-0805">Transcription regulation</keyword>
<dbReference type="SMART" id="SM00993">
    <property type="entry name" value="YL1_C"/>
    <property type="match status" value="1"/>
</dbReference>
<dbReference type="OrthoDB" id="49520at2759"/>
<dbReference type="GO" id="GO:0006338">
    <property type="term" value="P:chromatin remodeling"/>
    <property type="evidence" value="ECO:0000318"/>
    <property type="project" value="GO_Central"/>
</dbReference>
<evidence type="ECO:0000259" key="6">
    <source>
        <dbReference type="SMART" id="SM00993"/>
    </source>
</evidence>
<dbReference type="PANTHER" id="PTHR31200:SF1">
    <property type="entry name" value="INO80 COMPLEX SUBUNIT C"/>
    <property type="match status" value="1"/>
</dbReference>
<reference evidence="8" key="1">
    <citation type="submission" date="2015-02" db="EMBL/GenBank/DDBJ databases">
        <title>Genome sequencing for Strongylocentrotus purpuratus.</title>
        <authorList>
            <person name="Murali S."/>
            <person name="Liu Y."/>
            <person name="Vee V."/>
            <person name="English A."/>
            <person name="Wang M."/>
            <person name="Skinner E."/>
            <person name="Han Y."/>
            <person name="Muzny D.M."/>
            <person name="Worley K.C."/>
            <person name="Gibbs R.A."/>
        </authorList>
    </citation>
    <scope>NUCLEOTIDE SEQUENCE</scope>
</reference>
<keyword evidence="4" id="KW-0539">Nucleus</keyword>
<sequence>MSATVRTSSRIQARKSRVVSTDKEPAAEGRKRKNSKDDETPAVPPTTPAKKSAVVQNATLTSPSPSHSSAESSTPTTASSKPANIVAISSPAATTSTNATMATRSSQRGASSAPKEDVPSKPIVSTQPVVASAPPENPPATTNTGGQQVKSEPASLASVGPAAQPAAQLAAQVLPPPTHIFKNPNFTLSGRGGASAGKKTRAWKTLKQIITSERVQLHRPVGSTYSSIDAPSSRKPPKKYSDISGLPAKYTDPLTKLRYSTTEEFAQLRMFPQDIVNGLLSLRRANLDVQ</sequence>
<name>A0A7M7RF46_STRPU</name>
<dbReference type="InParanoid" id="A0A7M7RF46"/>
<reference evidence="7" key="2">
    <citation type="submission" date="2021-01" db="UniProtKB">
        <authorList>
            <consortium name="EnsemblMetazoa"/>
        </authorList>
    </citation>
    <scope>IDENTIFICATION</scope>
</reference>
<feature type="region of interest" description="Disordered" evidence="5">
    <location>
        <begin position="1"/>
        <end position="169"/>
    </location>
</feature>
<dbReference type="InterPro" id="IPR029525">
    <property type="entry name" value="INO80C/Ies6"/>
</dbReference>
<feature type="compositionally biased region" description="Basic and acidic residues" evidence="5">
    <location>
        <begin position="20"/>
        <end position="39"/>
    </location>
</feature>
<evidence type="ECO:0000256" key="1">
    <source>
        <dbReference type="ARBA" id="ARBA00004123"/>
    </source>
</evidence>
<dbReference type="RefSeq" id="XP_785838.2">
    <property type="nucleotide sequence ID" value="XM_780745.4"/>
</dbReference>
<evidence type="ECO:0000256" key="2">
    <source>
        <dbReference type="ARBA" id="ARBA00023015"/>
    </source>
</evidence>
<evidence type="ECO:0000256" key="3">
    <source>
        <dbReference type="ARBA" id="ARBA00023163"/>
    </source>
</evidence>
<dbReference type="AlphaFoldDB" id="A0A7M7RF46"/>
<keyword evidence="8" id="KW-1185">Reference proteome</keyword>
<feature type="compositionally biased region" description="Polar residues" evidence="5">
    <location>
        <begin position="1"/>
        <end position="11"/>
    </location>
</feature>
<dbReference type="Pfam" id="PF08265">
    <property type="entry name" value="YL1_C"/>
    <property type="match status" value="1"/>
</dbReference>
<dbReference type="KEGG" id="spu:580704"/>
<evidence type="ECO:0000256" key="4">
    <source>
        <dbReference type="ARBA" id="ARBA00023242"/>
    </source>
</evidence>
<proteinExistence type="predicted"/>
<dbReference type="Proteomes" id="UP000007110">
    <property type="component" value="Unassembled WGS sequence"/>
</dbReference>
<comment type="subcellular location">
    <subcellularLocation>
        <location evidence="1">Nucleus</location>
    </subcellularLocation>
</comment>
<evidence type="ECO:0000313" key="7">
    <source>
        <dbReference type="EnsemblMetazoa" id="XP_785838"/>
    </source>
</evidence>
<feature type="domain" description="Vps72/YL1 C-terminal" evidence="6">
    <location>
        <begin position="239"/>
        <end position="268"/>
    </location>
</feature>
<organism evidence="7 8">
    <name type="scientific">Strongylocentrotus purpuratus</name>
    <name type="common">Purple sea urchin</name>
    <dbReference type="NCBI Taxonomy" id="7668"/>
    <lineage>
        <taxon>Eukaryota</taxon>
        <taxon>Metazoa</taxon>
        <taxon>Echinodermata</taxon>
        <taxon>Eleutherozoa</taxon>
        <taxon>Echinozoa</taxon>
        <taxon>Echinoidea</taxon>
        <taxon>Euechinoidea</taxon>
        <taxon>Echinacea</taxon>
        <taxon>Camarodonta</taxon>
        <taxon>Echinidea</taxon>
        <taxon>Strongylocentrotidae</taxon>
        <taxon>Strongylocentrotus</taxon>
    </lineage>
</organism>
<evidence type="ECO:0000313" key="8">
    <source>
        <dbReference type="Proteomes" id="UP000007110"/>
    </source>
</evidence>
<evidence type="ECO:0000256" key="5">
    <source>
        <dbReference type="SAM" id="MobiDB-lite"/>
    </source>
</evidence>
<dbReference type="EnsemblMetazoa" id="XM_780745">
    <property type="protein sequence ID" value="XP_785838"/>
    <property type="gene ID" value="LOC580704"/>
</dbReference>
<keyword evidence="3" id="KW-0804">Transcription</keyword>
<feature type="compositionally biased region" description="Low complexity" evidence="5">
    <location>
        <begin position="58"/>
        <end position="106"/>
    </location>
</feature>
<feature type="region of interest" description="Disordered" evidence="5">
    <location>
        <begin position="223"/>
        <end position="245"/>
    </location>
</feature>
<accession>A0A7M7RF46</accession>
<dbReference type="PANTHER" id="PTHR31200">
    <property type="entry name" value="INO80 COMPLEX SUBUNIT C"/>
    <property type="match status" value="1"/>
</dbReference>
<dbReference type="InterPro" id="IPR013272">
    <property type="entry name" value="Vps72/YL1_C"/>
</dbReference>
<dbReference type="GeneID" id="580704"/>
<dbReference type="GO" id="GO:0031011">
    <property type="term" value="C:Ino80 complex"/>
    <property type="evidence" value="ECO:0000318"/>
    <property type="project" value="GO_Central"/>
</dbReference>